<sequence length="260" mass="28649">MSLRFHTKGGKKQFCHNSHQKDYANHTIASKSLIDQLEQKGLTWKGYFEDIPSPGSVAVVAPSLNRVLYASKHNGFMNFKKVQDDPNLSSKIVGLDQLTTDLKSGKVPNYSHIIFNQCHEMHGLQECSNLKQLIQTGDATIGQFVNKITSSKLWAASGNNAIIITWDEDSNPRDKAEIQGCCGFDPRSKANFGGGHIATIVITNHGSRGVADNTPYNHYSLLRTTEDAFGIYEYLNFAGDTAKGVKPMTPLFANKKVAKS</sequence>
<name>A0ABW8WVX0_9CYAN</name>
<gene>
    <name evidence="2" type="ORF">AB0759_32090</name>
</gene>
<dbReference type="PANTHER" id="PTHR31956">
    <property type="entry name" value="NON-SPECIFIC PHOSPHOLIPASE C4-RELATED"/>
    <property type="match status" value="1"/>
</dbReference>
<evidence type="ECO:0000256" key="1">
    <source>
        <dbReference type="ARBA" id="ARBA00022801"/>
    </source>
</evidence>
<evidence type="ECO:0000313" key="2">
    <source>
        <dbReference type="EMBL" id="MFL9465247.1"/>
    </source>
</evidence>
<keyword evidence="1" id="KW-0378">Hydrolase</keyword>
<comment type="caution">
    <text evidence="2">The sequence shown here is derived from an EMBL/GenBank/DDBJ whole genome shotgun (WGS) entry which is preliminary data.</text>
</comment>
<dbReference type="Pfam" id="PF04185">
    <property type="entry name" value="Phosphoesterase"/>
    <property type="match status" value="1"/>
</dbReference>
<dbReference type="EMBL" id="JBFQGM010000015">
    <property type="protein sequence ID" value="MFL9465247.1"/>
    <property type="molecule type" value="Genomic_DNA"/>
</dbReference>
<dbReference type="Proteomes" id="UP001628874">
    <property type="component" value="Unassembled WGS sequence"/>
</dbReference>
<dbReference type="RefSeq" id="WP_082051876.1">
    <property type="nucleotide sequence ID" value="NZ_JBFQGM010000015.1"/>
</dbReference>
<reference evidence="2 3" key="1">
    <citation type="submission" date="2024-07" db="EMBL/GenBank/DDBJ databases">
        <authorList>
            <person name="Tripathy S."/>
        </authorList>
    </citation>
    <scope>NUCLEOTIDE SEQUENCE [LARGE SCALE GENOMIC DNA]</scope>
    <source>
        <strain evidence="2 3">VB-61278_2</strain>
    </source>
</reference>
<dbReference type="Gene3D" id="3.40.720.10">
    <property type="entry name" value="Alkaline Phosphatase, subunit A"/>
    <property type="match status" value="1"/>
</dbReference>
<keyword evidence="3" id="KW-1185">Reference proteome</keyword>
<dbReference type="InterPro" id="IPR017850">
    <property type="entry name" value="Alkaline_phosphatase_core_sf"/>
</dbReference>
<protein>
    <submittedName>
        <fullName evidence="2">Alkaline phosphatase family protein</fullName>
    </submittedName>
</protein>
<accession>A0ABW8WVX0</accession>
<evidence type="ECO:0000313" key="3">
    <source>
        <dbReference type="Proteomes" id="UP001628874"/>
    </source>
</evidence>
<dbReference type="PANTHER" id="PTHR31956:SF8">
    <property type="entry name" value="ACID PHOSPHATASE PHOA (AFU_ORTHOLOGUE AFUA_1G03570)"/>
    <property type="match status" value="1"/>
</dbReference>
<proteinExistence type="predicted"/>
<dbReference type="InterPro" id="IPR007312">
    <property type="entry name" value="Phosphoesterase"/>
</dbReference>
<organism evidence="2 3">
    <name type="scientific">Scytonema tolypothrichoides VB-61278_2</name>
    <dbReference type="NCBI Taxonomy" id="3232314"/>
    <lineage>
        <taxon>Bacteria</taxon>
        <taxon>Bacillati</taxon>
        <taxon>Cyanobacteriota</taxon>
        <taxon>Cyanophyceae</taxon>
        <taxon>Nostocales</taxon>
        <taxon>Scytonemataceae</taxon>
        <taxon>Scytonema</taxon>
    </lineage>
</organism>